<feature type="non-terminal residue" evidence="1">
    <location>
        <position position="57"/>
    </location>
</feature>
<reference evidence="1" key="1">
    <citation type="journal article" date="2020" name="Fungal Divers.">
        <title>Resolving the Mortierellaceae phylogeny through synthesis of multi-gene phylogenetics and phylogenomics.</title>
        <authorList>
            <person name="Vandepol N."/>
            <person name="Liber J."/>
            <person name="Desiro A."/>
            <person name="Na H."/>
            <person name="Kennedy M."/>
            <person name="Barry K."/>
            <person name="Grigoriev I.V."/>
            <person name="Miller A.N."/>
            <person name="O'Donnell K."/>
            <person name="Stajich J.E."/>
            <person name="Bonito G."/>
        </authorList>
    </citation>
    <scope>NUCLEOTIDE SEQUENCE</scope>
    <source>
        <strain evidence="1">MES-2147</strain>
    </source>
</reference>
<dbReference type="EMBL" id="JAAAHW010010982">
    <property type="protein sequence ID" value="KAF9921691.1"/>
    <property type="molecule type" value="Genomic_DNA"/>
</dbReference>
<comment type="caution">
    <text evidence="1">The sequence shown here is derived from an EMBL/GenBank/DDBJ whole genome shotgun (WGS) entry which is preliminary data.</text>
</comment>
<keyword evidence="2" id="KW-1185">Reference proteome</keyword>
<name>A0A9P6LRW7_9FUNG</name>
<organism evidence="1 2">
    <name type="scientific">Modicella reniformis</name>
    <dbReference type="NCBI Taxonomy" id="1440133"/>
    <lineage>
        <taxon>Eukaryota</taxon>
        <taxon>Fungi</taxon>
        <taxon>Fungi incertae sedis</taxon>
        <taxon>Mucoromycota</taxon>
        <taxon>Mortierellomycotina</taxon>
        <taxon>Mortierellomycetes</taxon>
        <taxon>Mortierellales</taxon>
        <taxon>Mortierellaceae</taxon>
        <taxon>Modicella</taxon>
    </lineage>
</organism>
<evidence type="ECO:0000313" key="1">
    <source>
        <dbReference type="EMBL" id="KAF9921691.1"/>
    </source>
</evidence>
<accession>A0A9P6LRW7</accession>
<gene>
    <name evidence="1" type="ORF">BGZ65_010144</name>
</gene>
<evidence type="ECO:0000313" key="2">
    <source>
        <dbReference type="Proteomes" id="UP000749646"/>
    </source>
</evidence>
<proteinExistence type="predicted"/>
<dbReference type="AlphaFoldDB" id="A0A9P6LRW7"/>
<dbReference type="Proteomes" id="UP000749646">
    <property type="component" value="Unassembled WGS sequence"/>
</dbReference>
<sequence length="57" mass="6432">MYNSVLDLASDSEMNQIAAVKDHPFAFSKTYGPFGEIDDDDLDLSVTFLDDLEEQEE</sequence>
<protein>
    <submittedName>
        <fullName evidence="1">Uncharacterized protein</fullName>
    </submittedName>
</protein>